<evidence type="ECO:0000256" key="3">
    <source>
        <dbReference type="ARBA" id="ARBA00022691"/>
    </source>
</evidence>
<dbReference type="Pfam" id="PF00891">
    <property type="entry name" value="Methyltransf_2"/>
    <property type="match status" value="1"/>
</dbReference>
<dbReference type="InterPro" id="IPR016461">
    <property type="entry name" value="COMT-like"/>
</dbReference>
<feature type="active site" description="Proton acceptor" evidence="4">
    <location>
        <position position="201"/>
    </location>
</feature>
<dbReference type="PROSITE" id="PS51683">
    <property type="entry name" value="SAM_OMT_II"/>
    <property type="match status" value="1"/>
</dbReference>
<dbReference type="PANTHER" id="PTHR43712:SF12">
    <property type="entry name" value="STERIGMATOCYSTIN 8-O-METHYLTRANSFERASE"/>
    <property type="match status" value="1"/>
</dbReference>
<dbReference type="InterPro" id="IPR029063">
    <property type="entry name" value="SAM-dependent_MTases_sf"/>
</dbReference>
<keyword evidence="7" id="KW-1185">Reference proteome</keyword>
<feature type="domain" description="O-methyltransferase C-terminal" evidence="5">
    <location>
        <begin position="72"/>
        <end position="272"/>
    </location>
</feature>
<evidence type="ECO:0000256" key="2">
    <source>
        <dbReference type="ARBA" id="ARBA00022679"/>
    </source>
</evidence>
<protein>
    <submittedName>
        <fullName evidence="6">S-adenosyl-L-methionine-dependent methyltransferase</fullName>
    </submittedName>
</protein>
<proteinExistence type="predicted"/>
<evidence type="ECO:0000259" key="5">
    <source>
        <dbReference type="Pfam" id="PF00891"/>
    </source>
</evidence>
<dbReference type="EMBL" id="MU004310">
    <property type="protein sequence ID" value="KAF2659031.1"/>
    <property type="molecule type" value="Genomic_DNA"/>
</dbReference>
<evidence type="ECO:0000313" key="6">
    <source>
        <dbReference type="EMBL" id="KAF2659031.1"/>
    </source>
</evidence>
<evidence type="ECO:0000256" key="4">
    <source>
        <dbReference type="PIRSR" id="PIRSR005739-1"/>
    </source>
</evidence>
<organism evidence="6 7">
    <name type="scientific">Lophiostoma macrostomum CBS 122681</name>
    <dbReference type="NCBI Taxonomy" id="1314788"/>
    <lineage>
        <taxon>Eukaryota</taxon>
        <taxon>Fungi</taxon>
        <taxon>Dikarya</taxon>
        <taxon>Ascomycota</taxon>
        <taxon>Pezizomycotina</taxon>
        <taxon>Dothideomycetes</taxon>
        <taxon>Pleosporomycetidae</taxon>
        <taxon>Pleosporales</taxon>
        <taxon>Lophiostomataceae</taxon>
        <taxon>Lophiostoma</taxon>
    </lineage>
</organism>
<dbReference type="Gene3D" id="3.40.50.150">
    <property type="entry name" value="Vaccinia Virus protein VP39"/>
    <property type="match status" value="1"/>
</dbReference>
<accession>A0A6A6TI58</accession>
<dbReference type="GO" id="GO:0008171">
    <property type="term" value="F:O-methyltransferase activity"/>
    <property type="evidence" value="ECO:0007669"/>
    <property type="project" value="InterPro"/>
</dbReference>
<sequence length="300" mass="34014">MNVNDAERIMRHAVSQGIFLEPEPGVIAHSAISQAIVNVPNTDAMMSNILDNMWTSAPRIVDAMAKWPGSEEPNETAFNIAHHTSATFFEELAKNEERARIFAGSMTWLQSAPPMRPSFAVEGYDWSVHKKMVDVGGSHGVIAREIVEKNPSMKIVVQDRPEVVECAPKDVVENVEWAAHDFFTEQPIKDADVYFLRWILHDFSDKYCIKILRALVPALKKGARIVLMEHILPEPGTISAYQQRLVLGFDMCMKELFNAKERTEKEWRALIRDTHDHLKVVDVYTPEGSQLGFIVTEWEG</sequence>
<keyword evidence="3" id="KW-0949">S-adenosyl-L-methionine</keyword>
<dbReference type="OrthoDB" id="1606438at2759"/>
<dbReference type="Proteomes" id="UP000799324">
    <property type="component" value="Unassembled WGS sequence"/>
</dbReference>
<name>A0A6A6TI58_9PLEO</name>
<gene>
    <name evidence="6" type="ORF">K491DRAFT_689644</name>
</gene>
<evidence type="ECO:0000256" key="1">
    <source>
        <dbReference type="ARBA" id="ARBA00022603"/>
    </source>
</evidence>
<keyword evidence="1 6" id="KW-0489">Methyltransferase</keyword>
<dbReference type="PANTHER" id="PTHR43712">
    <property type="entry name" value="PUTATIVE (AFU_ORTHOLOGUE AFUA_4G14580)-RELATED"/>
    <property type="match status" value="1"/>
</dbReference>
<dbReference type="PIRSF" id="PIRSF005739">
    <property type="entry name" value="O-mtase"/>
    <property type="match status" value="1"/>
</dbReference>
<dbReference type="SUPFAM" id="SSF53335">
    <property type="entry name" value="S-adenosyl-L-methionine-dependent methyltransferases"/>
    <property type="match status" value="1"/>
</dbReference>
<evidence type="ECO:0000313" key="7">
    <source>
        <dbReference type="Proteomes" id="UP000799324"/>
    </source>
</evidence>
<dbReference type="GO" id="GO:0032259">
    <property type="term" value="P:methylation"/>
    <property type="evidence" value="ECO:0007669"/>
    <property type="project" value="UniProtKB-KW"/>
</dbReference>
<dbReference type="AlphaFoldDB" id="A0A6A6TI58"/>
<keyword evidence="2 6" id="KW-0808">Transferase</keyword>
<reference evidence="6" key="1">
    <citation type="journal article" date="2020" name="Stud. Mycol.">
        <title>101 Dothideomycetes genomes: a test case for predicting lifestyles and emergence of pathogens.</title>
        <authorList>
            <person name="Haridas S."/>
            <person name="Albert R."/>
            <person name="Binder M."/>
            <person name="Bloem J."/>
            <person name="Labutti K."/>
            <person name="Salamov A."/>
            <person name="Andreopoulos B."/>
            <person name="Baker S."/>
            <person name="Barry K."/>
            <person name="Bills G."/>
            <person name="Bluhm B."/>
            <person name="Cannon C."/>
            <person name="Castanera R."/>
            <person name="Culley D."/>
            <person name="Daum C."/>
            <person name="Ezra D."/>
            <person name="Gonzalez J."/>
            <person name="Henrissat B."/>
            <person name="Kuo A."/>
            <person name="Liang C."/>
            <person name="Lipzen A."/>
            <person name="Lutzoni F."/>
            <person name="Magnuson J."/>
            <person name="Mondo S."/>
            <person name="Nolan M."/>
            <person name="Ohm R."/>
            <person name="Pangilinan J."/>
            <person name="Park H.-J."/>
            <person name="Ramirez L."/>
            <person name="Alfaro M."/>
            <person name="Sun H."/>
            <person name="Tritt A."/>
            <person name="Yoshinaga Y."/>
            <person name="Zwiers L.-H."/>
            <person name="Turgeon B."/>
            <person name="Goodwin S."/>
            <person name="Spatafora J."/>
            <person name="Crous P."/>
            <person name="Grigoriev I."/>
        </authorList>
    </citation>
    <scope>NUCLEOTIDE SEQUENCE</scope>
    <source>
        <strain evidence="6">CBS 122681</strain>
    </source>
</reference>
<dbReference type="InterPro" id="IPR001077">
    <property type="entry name" value="COMT_C"/>
</dbReference>